<protein>
    <submittedName>
        <fullName evidence="1">Uncharacterized protein</fullName>
    </submittedName>
</protein>
<comment type="caution">
    <text evidence="1">The sequence shown here is derived from an EMBL/GenBank/DDBJ whole genome shotgun (WGS) entry which is preliminary data.</text>
</comment>
<dbReference type="Proteomes" id="UP000625283">
    <property type="component" value="Unassembled WGS sequence"/>
</dbReference>
<organism evidence="1 2">
    <name type="scientific">Sphingobacterium faecale</name>
    <dbReference type="NCBI Taxonomy" id="2803775"/>
    <lineage>
        <taxon>Bacteria</taxon>
        <taxon>Pseudomonadati</taxon>
        <taxon>Bacteroidota</taxon>
        <taxon>Sphingobacteriia</taxon>
        <taxon>Sphingobacteriales</taxon>
        <taxon>Sphingobacteriaceae</taxon>
        <taxon>Sphingobacterium</taxon>
    </lineage>
</organism>
<dbReference type="SUPFAM" id="SSF52047">
    <property type="entry name" value="RNI-like"/>
    <property type="match status" value="1"/>
</dbReference>
<evidence type="ECO:0000313" key="1">
    <source>
        <dbReference type="EMBL" id="MBL1411314.1"/>
    </source>
</evidence>
<sequence>MPKFEQYSIRTHMDRNTPTFISLTGENSHKIVIPPGQGSFSIGTKNMSKGKYDVLVMEGSAINWDVFNEMYTPHGKQNADRYPNGDWPRFFYYSGDDTGFIQWSEKRRIENLNWAPIGPMRADLSKADIYELSIHATANPIELILSENIKKLHLSGNLANIQIKASPGTTLVQFAPDTGTAADNNYSLPEFPSLQIASSVHVDNTVIGAAVDCSSLLQFKNIQSLNLSGNITNLQAIAQLHELEYLGLRTMPDLTGMPALKIWQKLKSFIGWNIEETQGKILQQELKKLLKEREMEYSSVSKLRKKIWFTTEYGIPFTNWEGKNAKIATKAYKSALKVIGKAKTEAEVEQAIIELIDLINTLSNIETVEREDTGTAVGQLVASSRLDLPQELAAQWFDDRRDF</sequence>
<name>A0ABS1R9U9_9SPHI</name>
<reference evidence="1 2" key="1">
    <citation type="submission" date="2021-01" db="EMBL/GenBank/DDBJ databases">
        <title>C459-1 draft genome sequence.</title>
        <authorList>
            <person name="Zhang X.-F."/>
        </authorList>
    </citation>
    <scope>NUCLEOTIDE SEQUENCE [LARGE SCALE GENOMIC DNA]</scope>
    <source>
        <strain evidence="2">C459-1</strain>
    </source>
</reference>
<dbReference type="InterPro" id="IPR032675">
    <property type="entry name" value="LRR_dom_sf"/>
</dbReference>
<gene>
    <name evidence="1" type="ORF">JKG61_21330</name>
</gene>
<dbReference type="EMBL" id="JAERTY010000015">
    <property type="protein sequence ID" value="MBL1411314.1"/>
    <property type="molecule type" value="Genomic_DNA"/>
</dbReference>
<keyword evidence="2" id="KW-1185">Reference proteome</keyword>
<proteinExistence type="predicted"/>
<evidence type="ECO:0000313" key="2">
    <source>
        <dbReference type="Proteomes" id="UP000625283"/>
    </source>
</evidence>
<dbReference type="Gene3D" id="3.80.10.10">
    <property type="entry name" value="Ribonuclease Inhibitor"/>
    <property type="match status" value="1"/>
</dbReference>
<accession>A0ABS1R9U9</accession>